<dbReference type="AlphaFoldDB" id="L1QG30"/>
<keyword evidence="2" id="KW-1185">Reference proteome</keyword>
<dbReference type="STRING" id="545697.HMPREF0216_01732"/>
<dbReference type="Proteomes" id="UP000010420">
    <property type="component" value="Unassembled WGS sequence"/>
</dbReference>
<dbReference type="RefSeq" id="WP_005213340.1">
    <property type="nucleotide sequence ID" value="NZ_KB291645.1"/>
</dbReference>
<protein>
    <submittedName>
        <fullName evidence="1">Uncharacterized protein</fullName>
    </submittedName>
</protein>
<gene>
    <name evidence="1" type="ORF">HMPREF0216_01732</name>
</gene>
<accession>L1QG30</accession>
<sequence length="290" mass="31313">MAIKGIYVSDGTTYTVSDINAINDLSFGGKVIYNDGLLVSAQTTPNMTVKVASGYCSTNGAFLQNTASYNVTIASNTASYARIDAIVAYISGNTRSIKVLQGTASATPSCPSCTASYYVKLAEVYVGVGVSSIQASNVTDSRSTNNQQVITSLSEDLIDLKNKVAILQNKDYEVNEYTSGAQYQKVTKWNDGRMTIYQDFAILADVNVLWENCYIHSNVGTTPTNFAVPFISVPRVKVSTGYNNTGASFWAVAKGAPTVNRGPIVQVCRATTYSTSTEWHIIIEAEGRWK</sequence>
<organism evidence="1 2">
    <name type="scientific">Clostridium celatum DSM 1785</name>
    <dbReference type="NCBI Taxonomy" id="545697"/>
    <lineage>
        <taxon>Bacteria</taxon>
        <taxon>Bacillati</taxon>
        <taxon>Bacillota</taxon>
        <taxon>Clostridia</taxon>
        <taxon>Eubacteriales</taxon>
        <taxon>Clostridiaceae</taxon>
        <taxon>Clostridium</taxon>
    </lineage>
</organism>
<evidence type="ECO:0000313" key="2">
    <source>
        <dbReference type="Proteomes" id="UP000010420"/>
    </source>
</evidence>
<proteinExistence type="predicted"/>
<dbReference type="OrthoDB" id="9795386at2"/>
<evidence type="ECO:0000313" key="1">
    <source>
        <dbReference type="EMBL" id="EKY26547.1"/>
    </source>
</evidence>
<reference evidence="1 2" key="1">
    <citation type="submission" date="2012-05" db="EMBL/GenBank/DDBJ databases">
        <authorList>
            <person name="Weinstock G."/>
            <person name="Sodergren E."/>
            <person name="Lobos E.A."/>
            <person name="Fulton L."/>
            <person name="Fulton R."/>
            <person name="Courtney L."/>
            <person name="Fronick C."/>
            <person name="O'Laughlin M."/>
            <person name="Godfrey J."/>
            <person name="Wilson R.M."/>
            <person name="Miner T."/>
            <person name="Farmer C."/>
            <person name="Delehaunty K."/>
            <person name="Cordes M."/>
            <person name="Minx P."/>
            <person name="Tomlinson C."/>
            <person name="Chen J."/>
            <person name="Wollam A."/>
            <person name="Pepin K.H."/>
            <person name="Bhonagiri V."/>
            <person name="Zhang X."/>
            <person name="Suruliraj S."/>
            <person name="Warren W."/>
            <person name="Mitreva M."/>
            <person name="Mardis E.R."/>
            <person name="Wilson R.K."/>
        </authorList>
    </citation>
    <scope>NUCLEOTIDE SEQUENCE [LARGE SCALE GENOMIC DNA]</scope>
    <source>
        <strain evidence="1 2">DSM 1785</strain>
    </source>
</reference>
<dbReference type="PATRIC" id="fig|545697.3.peg.1704"/>
<name>L1QG30_9CLOT</name>
<dbReference type="EMBL" id="AMEZ01000053">
    <property type="protein sequence ID" value="EKY26547.1"/>
    <property type="molecule type" value="Genomic_DNA"/>
</dbReference>
<dbReference type="HOGENOM" id="CLU_958791_0_0_9"/>
<comment type="caution">
    <text evidence="1">The sequence shown here is derived from an EMBL/GenBank/DDBJ whole genome shotgun (WGS) entry which is preliminary data.</text>
</comment>